<evidence type="ECO:0000256" key="1">
    <source>
        <dbReference type="SAM" id="SignalP"/>
    </source>
</evidence>
<accession>A0A8H4VJM6</accession>
<name>A0A8H4VJM6_9AGAR</name>
<keyword evidence="1" id="KW-0732">Signal</keyword>
<feature type="chain" id="PRO_5034447224" description="DUF7223 domain-containing protein" evidence="1">
    <location>
        <begin position="18"/>
        <end position="578"/>
    </location>
</feature>
<proteinExistence type="predicted"/>
<dbReference type="Proteomes" id="UP000521872">
    <property type="component" value="Unassembled WGS sequence"/>
</dbReference>
<comment type="caution">
    <text evidence="3">The sequence shown here is derived from an EMBL/GenBank/DDBJ whole genome shotgun (WGS) entry which is preliminary data.</text>
</comment>
<evidence type="ECO:0000259" key="2">
    <source>
        <dbReference type="Pfam" id="PF23865"/>
    </source>
</evidence>
<feature type="signal peptide" evidence="1">
    <location>
        <begin position="1"/>
        <end position="17"/>
    </location>
</feature>
<protein>
    <recommendedName>
        <fullName evidence="2">DUF7223 domain-containing protein</fullName>
    </recommendedName>
</protein>
<dbReference type="Pfam" id="PF23865">
    <property type="entry name" value="DUF7223"/>
    <property type="match status" value="1"/>
</dbReference>
<keyword evidence="4" id="KW-1185">Reference proteome</keyword>
<organism evidence="3 4">
    <name type="scientific">Agrocybe pediades</name>
    <dbReference type="NCBI Taxonomy" id="84607"/>
    <lineage>
        <taxon>Eukaryota</taxon>
        <taxon>Fungi</taxon>
        <taxon>Dikarya</taxon>
        <taxon>Basidiomycota</taxon>
        <taxon>Agaricomycotina</taxon>
        <taxon>Agaricomycetes</taxon>
        <taxon>Agaricomycetidae</taxon>
        <taxon>Agaricales</taxon>
        <taxon>Agaricineae</taxon>
        <taxon>Strophariaceae</taxon>
        <taxon>Agrocybe</taxon>
    </lineage>
</organism>
<sequence length="578" mass="60468">MLSSLYLASALWTVALAANDWSKPCFSGVCRYDLPASSGKASGTLEIWGAEGAIADVTSAAGWEIIDCSPKALKQDIRLVCKKGRANDCARLFNAGAVGKVVRLPENCGRNAFGMIAEEYVPADQSIPAAFAGSLMRRDGSLPDVHALKITTDFKPKGPSRKTGGVNFAIRAANVPGASGPLDAASTLEGRSASRVFKRGFFDWVIDAIKKIAELNNFNVEKSKALPSLDVSKDLVLIDESVSCPPLAANLKVEVTAKAQAAASIGVAVTGTIVPPKVDDFAVIASLSAELDGSLDIDASVTGAADSGNVRLVDVALPGLSFPGIFEVGPSFQINAQANANLDIELGMEVDVNYKITNAQFVFPPKTNLSSGGGFHVAENTLKLSASPGVRATGSVEAHIVPVLSIGLSALGGAADAQVFLNLDASATLDLDFQASANGGVTISEVSSAAQQLDTAELAQVERLDDSIDARAVTGDASFSGCVDVGAGLNVNAGASADFFGIFNKETSVSVYSKEFDIFKKCYGGSTQKRSPSSRVFSSRYLDLPRRAPRSERPELFERKVLNLLCPAKNIPDPQTLV</sequence>
<dbReference type="AlphaFoldDB" id="A0A8H4VJM6"/>
<feature type="domain" description="DUF7223" evidence="2">
    <location>
        <begin position="286"/>
        <end position="440"/>
    </location>
</feature>
<dbReference type="EMBL" id="JAACJL010000059">
    <property type="protein sequence ID" value="KAF4610320.1"/>
    <property type="molecule type" value="Genomic_DNA"/>
</dbReference>
<evidence type="ECO:0000313" key="3">
    <source>
        <dbReference type="EMBL" id="KAF4610320.1"/>
    </source>
</evidence>
<gene>
    <name evidence="3" type="ORF">D9613_010284</name>
</gene>
<reference evidence="3 4" key="1">
    <citation type="submission" date="2019-12" db="EMBL/GenBank/DDBJ databases">
        <authorList>
            <person name="Floudas D."/>
            <person name="Bentzer J."/>
            <person name="Ahren D."/>
            <person name="Johansson T."/>
            <person name="Persson P."/>
            <person name="Tunlid A."/>
        </authorList>
    </citation>
    <scope>NUCLEOTIDE SEQUENCE [LARGE SCALE GENOMIC DNA]</scope>
    <source>
        <strain evidence="3 4">CBS 102.39</strain>
    </source>
</reference>
<dbReference type="InterPro" id="IPR055647">
    <property type="entry name" value="DUF7223"/>
</dbReference>
<evidence type="ECO:0000313" key="4">
    <source>
        <dbReference type="Proteomes" id="UP000521872"/>
    </source>
</evidence>